<accession>A0A1M5H832</accession>
<sequence length="76" mass="8535">MENLLTRITINPDICHGKPTLRNMRWPVEVILDLLSSGMETADILDDHPELEREDILAALHYAKLSISGDIPKEVG</sequence>
<dbReference type="EMBL" id="FQWF01000002">
    <property type="protein sequence ID" value="SHG12104.1"/>
    <property type="molecule type" value="Genomic_DNA"/>
</dbReference>
<organism evidence="1 2">
    <name type="scientific">Flavobacterium micromati</name>
    <dbReference type="NCBI Taxonomy" id="229205"/>
    <lineage>
        <taxon>Bacteria</taxon>
        <taxon>Pseudomonadati</taxon>
        <taxon>Bacteroidota</taxon>
        <taxon>Flavobacteriia</taxon>
        <taxon>Flavobacteriales</taxon>
        <taxon>Flavobacteriaceae</taxon>
        <taxon>Flavobacterium</taxon>
    </lineage>
</organism>
<name>A0A1M5H832_9FLAO</name>
<dbReference type="InterPro" id="IPR007367">
    <property type="entry name" value="DUF433"/>
</dbReference>
<gene>
    <name evidence="1" type="ORF">SAMN05444372_102330</name>
</gene>
<proteinExistence type="predicted"/>
<keyword evidence="2" id="KW-1185">Reference proteome</keyword>
<evidence type="ECO:0000313" key="2">
    <source>
        <dbReference type="Proteomes" id="UP000184020"/>
    </source>
</evidence>
<dbReference type="AlphaFoldDB" id="A0A1M5H832"/>
<evidence type="ECO:0000313" key="1">
    <source>
        <dbReference type="EMBL" id="SHG12104.1"/>
    </source>
</evidence>
<dbReference type="STRING" id="229205.SAMN05444372_102330"/>
<dbReference type="Proteomes" id="UP000184020">
    <property type="component" value="Unassembled WGS sequence"/>
</dbReference>
<dbReference type="PANTHER" id="PTHR34849">
    <property type="entry name" value="SSL5025 PROTEIN"/>
    <property type="match status" value="1"/>
</dbReference>
<dbReference type="Gene3D" id="1.10.10.10">
    <property type="entry name" value="Winged helix-like DNA-binding domain superfamily/Winged helix DNA-binding domain"/>
    <property type="match status" value="1"/>
</dbReference>
<dbReference type="OrthoDB" id="9809515at2"/>
<dbReference type="SUPFAM" id="SSF46689">
    <property type="entry name" value="Homeodomain-like"/>
    <property type="match status" value="1"/>
</dbReference>
<dbReference type="InterPro" id="IPR009057">
    <property type="entry name" value="Homeodomain-like_sf"/>
</dbReference>
<reference evidence="2" key="1">
    <citation type="submission" date="2016-11" db="EMBL/GenBank/DDBJ databases">
        <authorList>
            <person name="Varghese N."/>
            <person name="Submissions S."/>
        </authorList>
    </citation>
    <scope>NUCLEOTIDE SEQUENCE [LARGE SCALE GENOMIC DNA]</scope>
    <source>
        <strain evidence="2">DSM 17659</strain>
    </source>
</reference>
<dbReference type="PANTHER" id="PTHR34849:SF3">
    <property type="entry name" value="SSR2962 PROTEIN"/>
    <property type="match status" value="1"/>
</dbReference>
<protein>
    <submittedName>
        <fullName evidence="1">Uncharacterized conserved protein, DUF433 family</fullName>
    </submittedName>
</protein>
<dbReference type="InterPro" id="IPR036388">
    <property type="entry name" value="WH-like_DNA-bd_sf"/>
</dbReference>
<dbReference type="RefSeq" id="WP_073017303.1">
    <property type="nucleotide sequence ID" value="NZ_FQWF01000002.1"/>
</dbReference>
<dbReference type="Pfam" id="PF04255">
    <property type="entry name" value="DUF433"/>
    <property type="match status" value="1"/>
</dbReference>